<keyword evidence="1" id="KW-1133">Transmembrane helix</keyword>
<keyword evidence="1" id="KW-0812">Transmembrane</keyword>
<accession>A0A4R9GSN5</accession>
<evidence type="ECO:0000313" key="2">
    <source>
        <dbReference type="EMBL" id="TGK21246.1"/>
    </source>
</evidence>
<dbReference type="EMBL" id="RQEV01000003">
    <property type="protein sequence ID" value="TGK21246.1"/>
    <property type="molecule type" value="Genomic_DNA"/>
</dbReference>
<gene>
    <name evidence="2" type="ORF">EHO61_05225</name>
</gene>
<dbReference type="AlphaFoldDB" id="A0A4R9GSN5"/>
<feature type="transmembrane region" description="Helical" evidence="1">
    <location>
        <begin position="59"/>
        <end position="78"/>
    </location>
</feature>
<dbReference type="OrthoDB" id="5420022at2"/>
<feature type="transmembrane region" description="Helical" evidence="1">
    <location>
        <begin position="177"/>
        <end position="197"/>
    </location>
</feature>
<keyword evidence="1" id="KW-0472">Membrane</keyword>
<comment type="caution">
    <text evidence="2">The sequence shown here is derived from an EMBL/GenBank/DDBJ whole genome shotgun (WGS) entry which is preliminary data.</text>
</comment>
<proteinExistence type="predicted"/>
<keyword evidence="3" id="KW-1185">Reference proteome</keyword>
<evidence type="ECO:0000313" key="3">
    <source>
        <dbReference type="Proteomes" id="UP000297855"/>
    </source>
</evidence>
<feature type="transmembrane region" description="Helical" evidence="1">
    <location>
        <begin position="225"/>
        <end position="246"/>
    </location>
</feature>
<dbReference type="RefSeq" id="WP_135812535.1">
    <property type="nucleotide sequence ID" value="NZ_RQEV01000003.1"/>
</dbReference>
<organism evidence="2 3">
    <name type="scientific">Leptospira fluminis</name>
    <dbReference type="NCBI Taxonomy" id="2484979"/>
    <lineage>
        <taxon>Bacteria</taxon>
        <taxon>Pseudomonadati</taxon>
        <taxon>Spirochaetota</taxon>
        <taxon>Spirochaetia</taxon>
        <taxon>Leptospirales</taxon>
        <taxon>Leptospiraceae</taxon>
        <taxon>Leptospira</taxon>
    </lineage>
</organism>
<protein>
    <submittedName>
        <fullName evidence="2">Uncharacterized protein</fullName>
    </submittedName>
</protein>
<feature type="transmembrane region" description="Helical" evidence="1">
    <location>
        <begin position="124"/>
        <end position="144"/>
    </location>
</feature>
<feature type="transmembrane region" description="Helical" evidence="1">
    <location>
        <begin position="90"/>
        <end position="117"/>
    </location>
</feature>
<evidence type="ECO:0000256" key="1">
    <source>
        <dbReference type="SAM" id="Phobius"/>
    </source>
</evidence>
<sequence length="298" mass="33112">MVQVDVFWSYGLGAGYAVAAARQIRKLQSGEGEKGSLPSVKKKGNSVSFWNNEYFITNLLYLSLLFAPSGLYLVWQFTSWETMHAGDKGMPGWLVCLFGFTNVSQGILGFWVVWALLKAGRAFLAYLQVAIGYFGMFFILVHGWDGTGYKRFFSPTAESFRNDWTWFTAQGWFTSDVAITLYAMGVILIPILIWSMLKIEQEGWTTSTSQEFPVSSSPSPLGSTAAFLATVFIGSLGFAIVSSVLIHSLGWILGVSASIVFIYLFGLSKFGLFRYFYRNVMQLPSEKASVKVTMKSVA</sequence>
<dbReference type="Proteomes" id="UP000297855">
    <property type="component" value="Unassembled WGS sequence"/>
</dbReference>
<reference evidence="2" key="1">
    <citation type="journal article" date="2019" name="PLoS Negl. Trop. Dis.">
        <title>Revisiting the worldwide diversity of Leptospira species in the environment.</title>
        <authorList>
            <person name="Vincent A.T."/>
            <person name="Schiettekatte O."/>
            <person name="Bourhy P."/>
            <person name="Veyrier F.J."/>
            <person name="Picardeau M."/>
        </authorList>
    </citation>
    <scope>NUCLEOTIDE SEQUENCE [LARGE SCALE GENOMIC DNA]</scope>
    <source>
        <strain evidence="2">SCS5</strain>
    </source>
</reference>
<name>A0A4R9GSN5_9LEPT</name>
<feature type="transmembrane region" description="Helical" evidence="1">
    <location>
        <begin position="252"/>
        <end position="277"/>
    </location>
</feature>